<accession>A0ABW1U2Z6</accession>
<feature type="chain" id="PRO_5045653828" evidence="1">
    <location>
        <begin position="30"/>
        <end position="244"/>
    </location>
</feature>
<reference evidence="3" key="1">
    <citation type="journal article" date="2019" name="Int. J. Syst. Evol. Microbiol.">
        <title>The Global Catalogue of Microorganisms (GCM) 10K type strain sequencing project: providing services to taxonomists for standard genome sequencing and annotation.</title>
        <authorList>
            <consortium name="The Broad Institute Genomics Platform"/>
            <consortium name="The Broad Institute Genome Sequencing Center for Infectious Disease"/>
            <person name="Wu L."/>
            <person name="Ma J."/>
        </authorList>
    </citation>
    <scope>NUCLEOTIDE SEQUENCE [LARGE SCALE GENOMIC DNA]</scope>
    <source>
        <strain evidence="3">CCUG 39402</strain>
    </source>
</reference>
<dbReference type="RefSeq" id="WP_371438043.1">
    <property type="nucleotide sequence ID" value="NZ_JBHSRS010000083.1"/>
</dbReference>
<proteinExistence type="predicted"/>
<feature type="signal peptide" evidence="1">
    <location>
        <begin position="1"/>
        <end position="29"/>
    </location>
</feature>
<gene>
    <name evidence="2" type="ORF">ACFQND_19495</name>
</gene>
<keyword evidence="3" id="KW-1185">Reference proteome</keyword>
<evidence type="ECO:0000313" key="3">
    <source>
        <dbReference type="Proteomes" id="UP001596270"/>
    </source>
</evidence>
<dbReference type="EMBL" id="JBHSRS010000083">
    <property type="protein sequence ID" value="MFC6283417.1"/>
    <property type="molecule type" value="Genomic_DNA"/>
</dbReference>
<dbReference type="Proteomes" id="UP001596270">
    <property type="component" value="Unassembled WGS sequence"/>
</dbReference>
<organism evidence="2 3">
    <name type="scientific">Polaromonas aquatica</name>
    <dbReference type="NCBI Taxonomy" id="332657"/>
    <lineage>
        <taxon>Bacteria</taxon>
        <taxon>Pseudomonadati</taxon>
        <taxon>Pseudomonadota</taxon>
        <taxon>Betaproteobacteria</taxon>
        <taxon>Burkholderiales</taxon>
        <taxon>Comamonadaceae</taxon>
        <taxon>Polaromonas</taxon>
    </lineage>
</organism>
<name>A0ABW1U2Z6_9BURK</name>
<protein>
    <submittedName>
        <fullName evidence="2">Uncharacterized protein</fullName>
    </submittedName>
</protein>
<evidence type="ECO:0000313" key="2">
    <source>
        <dbReference type="EMBL" id="MFC6283417.1"/>
    </source>
</evidence>
<evidence type="ECO:0000256" key="1">
    <source>
        <dbReference type="SAM" id="SignalP"/>
    </source>
</evidence>
<comment type="caution">
    <text evidence="2">The sequence shown here is derived from an EMBL/GenBank/DDBJ whole genome shotgun (WGS) entry which is preliminary data.</text>
</comment>
<keyword evidence="1" id="KW-0732">Signal</keyword>
<sequence>MNRASSLRVPQVLSMLVLALGTNAARAQAFCASDGQPQPVALLERFINADCESCWKDPSTPKALPGQVALDWIVPGGKGDDAPLSAVASRDGLDRLESLGQAVPKEAGDNRRRVKGLKSTRLRVAHGLVLSGYVGASIELKPVPASAQKQPWTAWLALVETLPEGTEGTPVARNLVRNVFQSVWNVRDQLSKKEQARFFESRVMSVAQGVHPDRLRVVGWVEDAGGEVLAAAQSRCMPAPGQVR</sequence>